<dbReference type="Proteomes" id="UP000039865">
    <property type="component" value="Unassembled WGS sequence"/>
</dbReference>
<dbReference type="SUPFAM" id="SSF56112">
    <property type="entry name" value="Protein kinase-like (PK-like)"/>
    <property type="match status" value="1"/>
</dbReference>
<dbReference type="InterPro" id="IPR011009">
    <property type="entry name" value="Kinase-like_dom_sf"/>
</dbReference>
<comment type="catalytic activity">
    <reaction evidence="7">
        <text>L-threonyl-[protein] + ATP = O-phospho-L-threonyl-[protein] + ADP + H(+)</text>
        <dbReference type="Rhea" id="RHEA:46608"/>
        <dbReference type="Rhea" id="RHEA-COMP:11060"/>
        <dbReference type="Rhea" id="RHEA-COMP:11605"/>
        <dbReference type="ChEBI" id="CHEBI:15378"/>
        <dbReference type="ChEBI" id="CHEBI:30013"/>
        <dbReference type="ChEBI" id="CHEBI:30616"/>
        <dbReference type="ChEBI" id="CHEBI:61977"/>
        <dbReference type="ChEBI" id="CHEBI:456216"/>
        <dbReference type="EC" id="2.7.11.1"/>
    </reaction>
</comment>
<reference evidence="10 11" key="1">
    <citation type="submission" date="2014-06" db="EMBL/GenBank/DDBJ databases">
        <authorList>
            <person name="Swart Estienne"/>
        </authorList>
    </citation>
    <scope>NUCLEOTIDE SEQUENCE [LARGE SCALE GENOMIC DNA]</scope>
    <source>
        <strain evidence="10 11">130c</strain>
    </source>
</reference>
<evidence type="ECO:0000256" key="3">
    <source>
        <dbReference type="ARBA" id="ARBA00022679"/>
    </source>
</evidence>
<dbReference type="InterPro" id="IPR051131">
    <property type="entry name" value="NEK_Ser/Thr_kinase_NIMA"/>
</dbReference>
<dbReference type="GO" id="GO:0005524">
    <property type="term" value="F:ATP binding"/>
    <property type="evidence" value="ECO:0007669"/>
    <property type="project" value="UniProtKB-KW"/>
</dbReference>
<evidence type="ECO:0000313" key="10">
    <source>
        <dbReference type="EMBL" id="CDW81682.1"/>
    </source>
</evidence>
<protein>
    <recommendedName>
        <fullName evidence="1">non-specific serine/threonine protein kinase</fullName>
        <ecNumber evidence="1">2.7.11.1</ecNumber>
    </recommendedName>
</protein>
<keyword evidence="5 10" id="KW-0418">Kinase</keyword>
<evidence type="ECO:0000256" key="5">
    <source>
        <dbReference type="ARBA" id="ARBA00022777"/>
    </source>
</evidence>
<organism evidence="10 11">
    <name type="scientific">Stylonychia lemnae</name>
    <name type="common">Ciliate</name>
    <dbReference type="NCBI Taxonomy" id="5949"/>
    <lineage>
        <taxon>Eukaryota</taxon>
        <taxon>Sar</taxon>
        <taxon>Alveolata</taxon>
        <taxon>Ciliophora</taxon>
        <taxon>Intramacronucleata</taxon>
        <taxon>Spirotrichea</taxon>
        <taxon>Stichotrichia</taxon>
        <taxon>Sporadotrichida</taxon>
        <taxon>Oxytrichidae</taxon>
        <taxon>Stylonychinae</taxon>
        <taxon>Stylonychia</taxon>
    </lineage>
</organism>
<keyword evidence="4" id="KW-0547">Nucleotide-binding</keyword>
<evidence type="ECO:0000256" key="2">
    <source>
        <dbReference type="ARBA" id="ARBA00022527"/>
    </source>
</evidence>
<gene>
    <name evidence="10" type="primary">Contig16237.g17294</name>
    <name evidence="10" type="ORF">STYLEM_10705</name>
</gene>
<sequence>MDLAKGGDLLQRINFSRNNIQLIKEEEIWMIFFHTLSGIDVLHQKKIVHRDIKPANIFLANDGKAQIGDLNVSKIAKQKFLTTFTGTPFYMSPEIYKGLPYDEKTDIWSLGCILYELATLQPPFTANNIMDLRLKQIPKQDSLASRFLKLNHSRMGVITS</sequence>
<dbReference type="Gene3D" id="1.10.510.10">
    <property type="entry name" value="Transferase(Phosphotransferase) domain 1"/>
    <property type="match status" value="1"/>
</dbReference>
<name>A0A078AJN2_STYLE</name>
<dbReference type="InterPro" id="IPR000719">
    <property type="entry name" value="Prot_kinase_dom"/>
</dbReference>
<evidence type="ECO:0000256" key="7">
    <source>
        <dbReference type="ARBA" id="ARBA00047899"/>
    </source>
</evidence>
<keyword evidence="2" id="KW-0723">Serine/threonine-protein kinase</keyword>
<comment type="catalytic activity">
    <reaction evidence="8">
        <text>L-seryl-[protein] + ATP = O-phospho-L-seryl-[protein] + ADP + H(+)</text>
        <dbReference type="Rhea" id="RHEA:17989"/>
        <dbReference type="Rhea" id="RHEA-COMP:9863"/>
        <dbReference type="Rhea" id="RHEA-COMP:11604"/>
        <dbReference type="ChEBI" id="CHEBI:15378"/>
        <dbReference type="ChEBI" id="CHEBI:29999"/>
        <dbReference type="ChEBI" id="CHEBI:30616"/>
        <dbReference type="ChEBI" id="CHEBI:83421"/>
        <dbReference type="ChEBI" id="CHEBI:456216"/>
        <dbReference type="EC" id="2.7.11.1"/>
    </reaction>
</comment>
<evidence type="ECO:0000313" key="11">
    <source>
        <dbReference type="Proteomes" id="UP000039865"/>
    </source>
</evidence>
<keyword evidence="11" id="KW-1185">Reference proteome</keyword>
<dbReference type="AlphaFoldDB" id="A0A078AJN2"/>
<accession>A0A078AJN2</accession>
<evidence type="ECO:0000256" key="6">
    <source>
        <dbReference type="ARBA" id="ARBA00022840"/>
    </source>
</evidence>
<dbReference type="PANTHER" id="PTHR44899:SF10">
    <property type="entry name" value="NIMA-RELATED KINASE 2"/>
    <property type="match status" value="1"/>
</dbReference>
<dbReference type="PANTHER" id="PTHR44899">
    <property type="entry name" value="CAMK FAMILY PROTEIN KINASE"/>
    <property type="match status" value="1"/>
</dbReference>
<dbReference type="PROSITE" id="PS00108">
    <property type="entry name" value="PROTEIN_KINASE_ST"/>
    <property type="match status" value="1"/>
</dbReference>
<feature type="domain" description="Protein kinase" evidence="9">
    <location>
        <begin position="1"/>
        <end position="160"/>
    </location>
</feature>
<dbReference type="EMBL" id="CCKQ01010175">
    <property type="protein sequence ID" value="CDW81682.1"/>
    <property type="molecule type" value="Genomic_DNA"/>
</dbReference>
<evidence type="ECO:0000256" key="1">
    <source>
        <dbReference type="ARBA" id="ARBA00012513"/>
    </source>
</evidence>
<evidence type="ECO:0000259" key="9">
    <source>
        <dbReference type="PROSITE" id="PS50011"/>
    </source>
</evidence>
<dbReference type="Pfam" id="PF00069">
    <property type="entry name" value="Pkinase"/>
    <property type="match status" value="1"/>
</dbReference>
<proteinExistence type="predicted"/>
<dbReference type="GO" id="GO:0004674">
    <property type="term" value="F:protein serine/threonine kinase activity"/>
    <property type="evidence" value="ECO:0007669"/>
    <property type="project" value="UniProtKB-KW"/>
</dbReference>
<dbReference type="OrthoDB" id="248923at2759"/>
<dbReference type="InterPro" id="IPR008271">
    <property type="entry name" value="Ser/Thr_kinase_AS"/>
</dbReference>
<dbReference type="InParanoid" id="A0A078AJN2"/>
<evidence type="ECO:0000256" key="8">
    <source>
        <dbReference type="ARBA" id="ARBA00048679"/>
    </source>
</evidence>
<keyword evidence="6" id="KW-0067">ATP-binding</keyword>
<dbReference type="SMART" id="SM00220">
    <property type="entry name" value="S_TKc"/>
    <property type="match status" value="1"/>
</dbReference>
<dbReference type="PROSITE" id="PS50011">
    <property type="entry name" value="PROTEIN_KINASE_DOM"/>
    <property type="match status" value="1"/>
</dbReference>
<dbReference type="OMA" id="SETNTMC"/>
<dbReference type="EC" id="2.7.11.1" evidence="1"/>
<keyword evidence="3" id="KW-0808">Transferase</keyword>
<evidence type="ECO:0000256" key="4">
    <source>
        <dbReference type="ARBA" id="ARBA00022741"/>
    </source>
</evidence>